<accession>A0A699QKQ1</accession>
<evidence type="ECO:0008006" key="2">
    <source>
        <dbReference type="Google" id="ProtNLM"/>
    </source>
</evidence>
<dbReference type="EMBL" id="BKCJ011031331">
    <property type="protein sequence ID" value="GFC70964.1"/>
    <property type="molecule type" value="Genomic_DNA"/>
</dbReference>
<dbReference type="Gene3D" id="4.10.60.10">
    <property type="entry name" value="Zinc finger, CCHC-type"/>
    <property type="match status" value="1"/>
</dbReference>
<proteinExistence type="predicted"/>
<evidence type="ECO:0000313" key="1">
    <source>
        <dbReference type="EMBL" id="GFC70964.1"/>
    </source>
</evidence>
<name>A0A699QKQ1_TANCI</name>
<dbReference type="AlphaFoldDB" id="A0A699QKQ1"/>
<comment type="caution">
    <text evidence="1">The sequence shown here is derived from an EMBL/GenBank/DDBJ whole genome shotgun (WGS) entry which is preliminary data.</text>
</comment>
<gene>
    <name evidence="1" type="ORF">Tci_842934</name>
</gene>
<sequence>MKLLGMGQSKRTLRRGEIRENLARIRDDNRRTRTGNAFITTSNPVKRQYIGSTPKCTTCNFHHPPKTPRHFAKDCRVVLRNVNPINARNLTAKACYECGSTDYIKAACLRLNQAQRPGGNQQNQVVVVNRGQGRRKNGNRHIEGHSCWEQRRLSRIRTL</sequence>
<organism evidence="1">
    <name type="scientific">Tanacetum cinerariifolium</name>
    <name type="common">Dalmatian daisy</name>
    <name type="synonym">Chrysanthemum cinerariifolium</name>
    <dbReference type="NCBI Taxonomy" id="118510"/>
    <lineage>
        <taxon>Eukaryota</taxon>
        <taxon>Viridiplantae</taxon>
        <taxon>Streptophyta</taxon>
        <taxon>Embryophyta</taxon>
        <taxon>Tracheophyta</taxon>
        <taxon>Spermatophyta</taxon>
        <taxon>Magnoliopsida</taxon>
        <taxon>eudicotyledons</taxon>
        <taxon>Gunneridae</taxon>
        <taxon>Pentapetalae</taxon>
        <taxon>asterids</taxon>
        <taxon>campanulids</taxon>
        <taxon>Asterales</taxon>
        <taxon>Asteraceae</taxon>
        <taxon>Asteroideae</taxon>
        <taxon>Anthemideae</taxon>
        <taxon>Anthemidinae</taxon>
        <taxon>Tanacetum</taxon>
    </lineage>
</organism>
<feature type="non-terminal residue" evidence="1">
    <location>
        <position position="1"/>
    </location>
</feature>
<reference evidence="1" key="1">
    <citation type="journal article" date="2019" name="Sci. Rep.">
        <title>Draft genome of Tanacetum cinerariifolium, the natural source of mosquito coil.</title>
        <authorList>
            <person name="Yamashiro T."/>
            <person name="Shiraishi A."/>
            <person name="Satake H."/>
            <person name="Nakayama K."/>
        </authorList>
    </citation>
    <scope>NUCLEOTIDE SEQUENCE</scope>
</reference>
<protein>
    <recommendedName>
        <fullName evidence="2">Reverse transcriptase domain-containing protein</fullName>
    </recommendedName>
</protein>